<feature type="transmembrane region" description="Helical" evidence="8">
    <location>
        <begin position="304"/>
        <end position="324"/>
    </location>
</feature>
<sequence length="510" mass="53207">MSAHLPVLPIVLPLLVAGALVLLEKRGIALQRVLGLASGVTLVVIAGLLAQRAGSGEIAVYLLGNWEARIGIALAVDRLAAIMLITTAVLGLAGLLYACSGWDKRAPHFHALFQVQLAGLNGAFLTADLFNLFVFFEVLLIASYGLMLSGGRGARLRAGIQYVAFNITASTLYLFAVGLLYGLLGALNMAELAERIATAPAENLPWIAAAGGLLLVVFCAKAALFPLALWLPETYTRTPAPVVALFAVMTKLGVYAVLRVYSVMFGAEAGPLAGYIWPWLLPAAGIGLALSALGALAAPRLRTLVAYLVVGSAATLFIAISVNLEGTLGAGLYYLIHSSFAAAALLLITDMLRRQRHGAGDSLRKLDHLLQRAALGILFAIAAVAIVGLPPLAGFIGKLALLAAMPEATAQWAWPLILISSLLALIALANAGSQLFWRAPEGEPDGRAKPARPSEWAAVGLLLVAGLGLVAFGGPVLRYTADSAQQLLAPAGYRAALLEAVPVKHQEVGP</sequence>
<dbReference type="PRINTS" id="PR01437">
    <property type="entry name" value="NUOXDRDTASE4"/>
</dbReference>
<evidence type="ECO:0000313" key="10">
    <source>
        <dbReference type="EMBL" id="MCK7595097.1"/>
    </source>
</evidence>
<evidence type="ECO:0000256" key="5">
    <source>
        <dbReference type="ARBA" id="ARBA00022989"/>
    </source>
</evidence>
<accession>A0ABT0GL28</accession>
<evidence type="ECO:0000256" key="3">
    <source>
        <dbReference type="ARBA" id="ARBA00022475"/>
    </source>
</evidence>
<evidence type="ECO:0000256" key="8">
    <source>
        <dbReference type="SAM" id="Phobius"/>
    </source>
</evidence>
<feature type="transmembrane region" description="Helical" evidence="8">
    <location>
        <begin position="163"/>
        <end position="184"/>
    </location>
</feature>
<dbReference type="Pfam" id="PF00361">
    <property type="entry name" value="Proton_antipo_M"/>
    <property type="match status" value="1"/>
</dbReference>
<keyword evidence="4 7" id="KW-0812">Transmembrane</keyword>
<evidence type="ECO:0000256" key="2">
    <source>
        <dbReference type="ARBA" id="ARBA00005346"/>
    </source>
</evidence>
<evidence type="ECO:0000259" key="9">
    <source>
        <dbReference type="Pfam" id="PF00361"/>
    </source>
</evidence>
<evidence type="ECO:0000256" key="6">
    <source>
        <dbReference type="ARBA" id="ARBA00023136"/>
    </source>
</evidence>
<comment type="similarity">
    <text evidence="2">Belongs to the CPA3 antiporters (TC 2.A.63) subunit D family.</text>
</comment>
<feature type="transmembrane region" description="Helical" evidence="8">
    <location>
        <begin position="456"/>
        <end position="477"/>
    </location>
</feature>
<keyword evidence="6 8" id="KW-0472">Membrane</keyword>
<evidence type="ECO:0000256" key="4">
    <source>
        <dbReference type="ARBA" id="ARBA00022692"/>
    </source>
</evidence>
<evidence type="ECO:0000256" key="1">
    <source>
        <dbReference type="ARBA" id="ARBA00004651"/>
    </source>
</evidence>
<dbReference type="PANTHER" id="PTHR42703:SF1">
    <property type="entry name" value="NA(+)_H(+) ANTIPORTER SUBUNIT D1"/>
    <property type="match status" value="1"/>
</dbReference>
<evidence type="ECO:0000256" key="7">
    <source>
        <dbReference type="RuleBase" id="RU000320"/>
    </source>
</evidence>
<dbReference type="EMBL" id="JALNMH010000013">
    <property type="protein sequence ID" value="MCK7595097.1"/>
    <property type="molecule type" value="Genomic_DNA"/>
</dbReference>
<gene>
    <name evidence="10" type="ORF">M0G41_15610</name>
</gene>
<proteinExistence type="inferred from homology"/>
<feature type="transmembrane region" description="Helical" evidence="8">
    <location>
        <begin position="276"/>
        <end position="297"/>
    </location>
</feature>
<dbReference type="PANTHER" id="PTHR42703">
    <property type="entry name" value="NADH DEHYDROGENASE"/>
    <property type="match status" value="1"/>
</dbReference>
<keyword evidence="3" id="KW-1003">Cell membrane</keyword>
<feature type="transmembrane region" description="Helical" evidence="8">
    <location>
        <begin position="70"/>
        <end position="97"/>
    </location>
</feature>
<dbReference type="InterPro" id="IPR001750">
    <property type="entry name" value="ND/Mrp_TM"/>
</dbReference>
<feature type="transmembrane region" description="Helical" evidence="8">
    <location>
        <begin position="242"/>
        <end position="264"/>
    </location>
</feature>
<comment type="caution">
    <text evidence="10">The sequence shown here is derived from an EMBL/GenBank/DDBJ whole genome shotgun (WGS) entry which is preliminary data.</text>
</comment>
<dbReference type="InterPro" id="IPR003918">
    <property type="entry name" value="NADH_UbQ_OxRdtase"/>
</dbReference>
<feature type="transmembrane region" description="Helical" evidence="8">
    <location>
        <begin position="204"/>
        <end position="230"/>
    </location>
</feature>
<feature type="transmembrane region" description="Helical" evidence="8">
    <location>
        <begin position="412"/>
        <end position="436"/>
    </location>
</feature>
<feature type="transmembrane region" description="Helical" evidence="8">
    <location>
        <begin position="6"/>
        <end position="23"/>
    </location>
</feature>
<reference evidence="10" key="1">
    <citation type="submission" date="2022-04" db="EMBL/GenBank/DDBJ databases">
        <title>Lysobacter sp. CAU 1642 isolated from sea sand.</title>
        <authorList>
            <person name="Kim W."/>
        </authorList>
    </citation>
    <scope>NUCLEOTIDE SEQUENCE</scope>
    <source>
        <strain evidence="10">CAU 1642</strain>
    </source>
</reference>
<feature type="transmembrane region" description="Helical" evidence="8">
    <location>
        <begin position="133"/>
        <end position="151"/>
    </location>
</feature>
<protein>
    <submittedName>
        <fullName evidence="10">Monovalent cation/H+ antiporter subunit D</fullName>
    </submittedName>
</protein>
<feature type="domain" description="NADH:quinone oxidoreductase/Mrp antiporter transmembrane" evidence="9">
    <location>
        <begin position="128"/>
        <end position="423"/>
    </location>
</feature>
<comment type="subcellular location">
    <subcellularLocation>
        <location evidence="1">Cell membrane</location>
        <topology evidence="1">Multi-pass membrane protein</topology>
    </subcellularLocation>
    <subcellularLocation>
        <location evidence="7">Membrane</location>
        <topology evidence="7">Multi-pass membrane protein</topology>
    </subcellularLocation>
</comment>
<feature type="transmembrane region" description="Helical" evidence="8">
    <location>
        <begin position="373"/>
        <end position="392"/>
    </location>
</feature>
<name>A0ABT0GL28_9GAMM</name>
<dbReference type="RefSeq" id="WP_248210850.1">
    <property type="nucleotide sequence ID" value="NZ_JALNMH010000013.1"/>
</dbReference>
<feature type="transmembrane region" description="Helical" evidence="8">
    <location>
        <begin position="330"/>
        <end position="352"/>
    </location>
</feature>
<feature type="transmembrane region" description="Helical" evidence="8">
    <location>
        <begin position="30"/>
        <end position="50"/>
    </location>
</feature>
<evidence type="ECO:0000313" key="11">
    <source>
        <dbReference type="Proteomes" id="UP001431449"/>
    </source>
</evidence>
<dbReference type="InterPro" id="IPR050586">
    <property type="entry name" value="CPA3_Na-H_Antiporter_D"/>
</dbReference>
<keyword evidence="5 8" id="KW-1133">Transmembrane helix</keyword>
<organism evidence="10 11">
    <name type="scientific">Pseudomarimonas salicorniae</name>
    <dbReference type="NCBI Taxonomy" id="2933270"/>
    <lineage>
        <taxon>Bacteria</taxon>
        <taxon>Pseudomonadati</taxon>
        <taxon>Pseudomonadota</taxon>
        <taxon>Gammaproteobacteria</taxon>
        <taxon>Lysobacterales</taxon>
        <taxon>Lysobacteraceae</taxon>
        <taxon>Pseudomarimonas</taxon>
    </lineage>
</organism>
<dbReference type="Proteomes" id="UP001431449">
    <property type="component" value="Unassembled WGS sequence"/>
</dbReference>
<keyword evidence="11" id="KW-1185">Reference proteome</keyword>
<dbReference type="NCBIfam" id="NF009309">
    <property type="entry name" value="PRK12666.1"/>
    <property type="match status" value="1"/>
</dbReference>